<evidence type="ECO:0000256" key="1">
    <source>
        <dbReference type="SAM" id="MobiDB-lite"/>
    </source>
</evidence>
<dbReference type="AlphaFoldDB" id="A0AAD2CG59"/>
<evidence type="ECO:0000313" key="2">
    <source>
        <dbReference type="EMBL" id="CAJ1898422.1"/>
    </source>
</evidence>
<evidence type="ECO:0000313" key="3">
    <source>
        <dbReference type="Proteomes" id="UP001295423"/>
    </source>
</evidence>
<keyword evidence="3" id="KW-1185">Reference proteome</keyword>
<accession>A0AAD2CG59</accession>
<feature type="region of interest" description="Disordered" evidence="1">
    <location>
        <begin position="350"/>
        <end position="388"/>
    </location>
</feature>
<dbReference type="Proteomes" id="UP001295423">
    <property type="component" value="Unassembled WGS sequence"/>
</dbReference>
<feature type="region of interest" description="Disordered" evidence="1">
    <location>
        <begin position="224"/>
        <end position="263"/>
    </location>
</feature>
<evidence type="ECO:0008006" key="4">
    <source>
        <dbReference type="Google" id="ProtNLM"/>
    </source>
</evidence>
<feature type="region of interest" description="Disordered" evidence="1">
    <location>
        <begin position="69"/>
        <end position="100"/>
    </location>
</feature>
<reference evidence="2" key="1">
    <citation type="submission" date="2023-08" db="EMBL/GenBank/DDBJ databases">
        <authorList>
            <person name="Audoor S."/>
            <person name="Bilcke G."/>
        </authorList>
    </citation>
    <scope>NUCLEOTIDE SEQUENCE</scope>
</reference>
<name>A0AAD2CG59_9STRA</name>
<comment type="caution">
    <text evidence="2">The sequence shown here is derived from an EMBL/GenBank/DDBJ whole genome shotgun (WGS) entry which is preliminary data.</text>
</comment>
<proteinExistence type="predicted"/>
<sequence length="593" mass="65306">MQSPYLSNPILLRDVFDYIYMINNQEEEESFRMDQFDWVLPSCQHQAGFRPKEISNFHGLQSIYHLPTSNLKRKRMSESGGTDGSEPEMNGSSSGDDHSSTLDHALLESLFYNEMMMLSASSPSSSNMMAQQLHEATSVTSSRESTMSPLADATTLAEQQMLQDFGVTASPVMLQSPPRGKAPVFTTPAAAAAVHGVPVDLQAPVSDQVSSSLRPPYLSHNAASHLEPLHPSAPSSATQPLQPKPSHAFLPTSALSSDPPVSEERAKQLVDQFATLASRLGIELPNQILQQLTTAAVENGSSVSASMSNLSDQIVGAQAAVAEAENENPGTPRADTIDSLRLTAEEAITTVTKKRSPGGESPTNSSANANGNKPLYSKRRKKPRLSDCESKLAQLKAENEMLKRHLQNVSNKAHQIEHGKEESATRVKQLLDSNAEADEMESVVKDMTDTYSDYGSNRQQELSFHLEQLSRLVVPTNFTKLGLWTLGHSSSNPKNPIAGILQKELDINPQQARRIFEQSERIKALCDNLKESLALLAKLKSICEQKTQMFRDRMAKCKEILNTKQTVKLIIWINEHYQLLETVCPGWGTEHIH</sequence>
<gene>
    <name evidence="2" type="ORF">CYCCA115_LOCUS250</name>
</gene>
<organism evidence="2 3">
    <name type="scientific">Cylindrotheca closterium</name>
    <dbReference type="NCBI Taxonomy" id="2856"/>
    <lineage>
        <taxon>Eukaryota</taxon>
        <taxon>Sar</taxon>
        <taxon>Stramenopiles</taxon>
        <taxon>Ochrophyta</taxon>
        <taxon>Bacillariophyta</taxon>
        <taxon>Bacillariophyceae</taxon>
        <taxon>Bacillariophycidae</taxon>
        <taxon>Bacillariales</taxon>
        <taxon>Bacillariaceae</taxon>
        <taxon>Cylindrotheca</taxon>
    </lineage>
</organism>
<protein>
    <recommendedName>
        <fullName evidence="4">BZIP domain-containing protein</fullName>
    </recommendedName>
</protein>
<dbReference type="EMBL" id="CAKOGP040000001">
    <property type="protein sequence ID" value="CAJ1898422.1"/>
    <property type="molecule type" value="Genomic_DNA"/>
</dbReference>
<feature type="compositionally biased region" description="Polar residues" evidence="1">
    <location>
        <begin position="361"/>
        <end position="371"/>
    </location>
</feature>